<dbReference type="GeneID" id="75918555"/>
<evidence type="ECO:0000313" key="2">
    <source>
        <dbReference type="Proteomes" id="UP001206595"/>
    </source>
</evidence>
<organism evidence="1 2">
    <name type="scientific">Umbelopsis ramanniana AG</name>
    <dbReference type="NCBI Taxonomy" id="1314678"/>
    <lineage>
        <taxon>Eukaryota</taxon>
        <taxon>Fungi</taxon>
        <taxon>Fungi incertae sedis</taxon>
        <taxon>Mucoromycota</taxon>
        <taxon>Mucoromycotina</taxon>
        <taxon>Umbelopsidomycetes</taxon>
        <taxon>Umbelopsidales</taxon>
        <taxon>Umbelopsidaceae</taxon>
        <taxon>Umbelopsis</taxon>
    </lineage>
</organism>
<dbReference type="AlphaFoldDB" id="A0AAD5H9D6"/>
<sequence length="98" mass="10542">MATQNLAAGKSKSAFSKGMLTMYFYTAVAMVNSACNGYDGSLMGSINAMAQYNGYFNRYDNCAVVADGASSPCGPSGTCHFTMQLTFTNQLDIHLYPY</sequence>
<keyword evidence="2" id="KW-1185">Reference proteome</keyword>
<reference evidence="1" key="1">
    <citation type="submission" date="2021-06" db="EMBL/GenBank/DDBJ databases">
        <authorList>
            <consortium name="DOE Joint Genome Institute"/>
            <person name="Mondo S.J."/>
            <person name="Amses K.R."/>
            <person name="Simmons D.R."/>
            <person name="Longcore J.E."/>
            <person name="Seto K."/>
            <person name="Alves G.H."/>
            <person name="Bonds A.E."/>
            <person name="Quandt C.A."/>
            <person name="Davis W.J."/>
            <person name="Chang Y."/>
            <person name="Letcher P.M."/>
            <person name="Powell M.J."/>
            <person name="Kuo A."/>
            <person name="Labutti K."/>
            <person name="Pangilinan J."/>
            <person name="Andreopoulos W."/>
            <person name="Tritt A."/>
            <person name="Riley R."/>
            <person name="Hundley H."/>
            <person name="Johnson J."/>
            <person name="Lipzen A."/>
            <person name="Barry K."/>
            <person name="Berbee M.L."/>
            <person name="Buchler N.E."/>
            <person name="Grigoriev I.V."/>
            <person name="Spatafora J.W."/>
            <person name="Stajich J.E."/>
            <person name="James T.Y."/>
        </authorList>
    </citation>
    <scope>NUCLEOTIDE SEQUENCE</scope>
    <source>
        <strain evidence="1">AG</strain>
    </source>
</reference>
<dbReference type="RefSeq" id="XP_051439911.1">
    <property type="nucleotide sequence ID" value="XM_051593213.1"/>
</dbReference>
<name>A0AAD5H9D6_UMBRA</name>
<reference evidence="1" key="2">
    <citation type="journal article" date="2022" name="Proc. Natl. Acad. Sci. U.S.A.">
        <title>Diploid-dominant life cycles characterize the early evolution of Fungi.</title>
        <authorList>
            <person name="Amses K.R."/>
            <person name="Simmons D.R."/>
            <person name="Longcore J.E."/>
            <person name="Mondo S.J."/>
            <person name="Seto K."/>
            <person name="Jeronimo G.H."/>
            <person name="Bonds A.E."/>
            <person name="Quandt C.A."/>
            <person name="Davis W.J."/>
            <person name="Chang Y."/>
            <person name="Federici B.A."/>
            <person name="Kuo A."/>
            <person name="LaButti K."/>
            <person name="Pangilinan J."/>
            <person name="Andreopoulos W."/>
            <person name="Tritt A."/>
            <person name="Riley R."/>
            <person name="Hundley H."/>
            <person name="Johnson J."/>
            <person name="Lipzen A."/>
            <person name="Barry K."/>
            <person name="Lang B.F."/>
            <person name="Cuomo C.A."/>
            <person name="Buchler N.E."/>
            <person name="Grigoriev I.V."/>
            <person name="Spatafora J.W."/>
            <person name="Stajich J.E."/>
            <person name="James T.Y."/>
        </authorList>
    </citation>
    <scope>NUCLEOTIDE SEQUENCE</scope>
    <source>
        <strain evidence="1">AG</strain>
    </source>
</reference>
<comment type="caution">
    <text evidence="1">The sequence shown here is derived from an EMBL/GenBank/DDBJ whole genome shotgun (WGS) entry which is preliminary data.</text>
</comment>
<dbReference type="EMBL" id="MU621046">
    <property type="protein sequence ID" value="KAI8574904.1"/>
    <property type="molecule type" value="Genomic_DNA"/>
</dbReference>
<dbReference type="Proteomes" id="UP001206595">
    <property type="component" value="Unassembled WGS sequence"/>
</dbReference>
<proteinExistence type="predicted"/>
<evidence type="ECO:0000313" key="1">
    <source>
        <dbReference type="EMBL" id="KAI8574904.1"/>
    </source>
</evidence>
<gene>
    <name evidence="1" type="ORF">K450DRAFT_276087</name>
</gene>
<protein>
    <submittedName>
        <fullName evidence="1">Uncharacterized protein</fullName>
    </submittedName>
</protein>
<accession>A0AAD5H9D6</accession>